<sequence>MKMKMTLLLMVVAVAVAVVQGHQSYVANKQLDCYNNYTTTDGYLCNGATPSCVSYLTFRSIDPLYNSPTSIAYLLNSTTQQIAAANNISQVTRIPADTPLYVPVNCSCSGNYSQHNASYTIKTADSYLGVANNTYQGLTTCQALMNQNPYDSRNLIVGQVIEVPLRCACATVNQTAAGIKYLVAYLVDWDDDLDLIAQRFGVDVPTLLEANNLSSSNDIIYPFTAILVPLKTKPSPLQLQLPIPPSPPPPFPLYYCSIE</sequence>
<feature type="signal peptide" evidence="1">
    <location>
        <begin position="1"/>
        <end position="21"/>
    </location>
</feature>
<keyword evidence="4" id="KW-1185">Reference proteome</keyword>
<dbReference type="AlphaFoldDB" id="A0AAW1WUQ2"/>
<organism evidence="3 4">
    <name type="scientific">Rubus argutus</name>
    <name type="common">Southern blackberry</name>
    <dbReference type="NCBI Taxonomy" id="59490"/>
    <lineage>
        <taxon>Eukaryota</taxon>
        <taxon>Viridiplantae</taxon>
        <taxon>Streptophyta</taxon>
        <taxon>Embryophyta</taxon>
        <taxon>Tracheophyta</taxon>
        <taxon>Spermatophyta</taxon>
        <taxon>Magnoliopsida</taxon>
        <taxon>eudicotyledons</taxon>
        <taxon>Gunneridae</taxon>
        <taxon>Pentapetalae</taxon>
        <taxon>rosids</taxon>
        <taxon>fabids</taxon>
        <taxon>Rosales</taxon>
        <taxon>Rosaceae</taxon>
        <taxon>Rosoideae</taxon>
        <taxon>Rosoideae incertae sedis</taxon>
        <taxon>Rubus</taxon>
    </lineage>
</organism>
<dbReference type="InterPro" id="IPR056561">
    <property type="entry name" value="NFP_LYK_LysM1"/>
</dbReference>
<evidence type="ECO:0000313" key="4">
    <source>
        <dbReference type="Proteomes" id="UP001457282"/>
    </source>
</evidence>
<reference evidence="3 4" key="1">
    <citation type="journal article" date="2023" name="G3 (Bethesda)">
        <title>A chromosome-length genome assembly and annotation of blackberry (Rubus argutus, cv. 'Hillquist').</title>
        <authorList>
            <person name="Bruna T."/>
            <person name="Aryal R."/>
            <person name="Dudchenko O."/>
            <person name="Sargent D.J."/>
            <person name="Mead D."/>
            <person name="Buti M."/>
            <person name="Cavallini A."/>
            <person name="Hytonen T."/>
            <person name="Andres J."/>
            <person name="Pham M."/>
            <person name="Weisz D."/>
            <person name="Mascagni F."/>
            <person name="Usai G."/>
            <person name="Natali L."/>
            <person name="Bassil N."/>
            <person name="Fernandez G.E."/>
            <person name="Lomsadze A."/>
            <person name="Armour M."/>
            <person name="Olukolu B."/>
            <person name="Poorten T."/>
            <person name="Britton C."/>
            <person name="Davik J."/>
            <person name="Ashrafi H."/>
            <person name="Aiden E.L."/>
            <person name="Borodovsky M."/>
            <person name="Worthington M."/>
        </authorList>
    </citation>
    <scope>NUCLEOTIDE SEQUENCE [LARGE SCALE GENOMIC DNA]</scope>
    <source>
        <strain evidence="3">PI 553951</strain>
    </source>
</reference>
<dbReference type="InterPro" id="IPR036779">
    <property type="entry name" value="LysM_dom_sf"/>
</dbReference>
<dbReference type="InterPro" id="IPR018392">
    <property type="entry name" value="LysM"/>
</dbReference>
<dbReference type="PANTHER" id="PTHR45927:SF6">
    <property type="entry name" value="PROTEIN LYK5"/>
    <property type="match status" value="1"/>
</dbReference>
<feature type="domain" description="LysM" evidence="2">
    <location>
        <begin position="183"/>
        <end position="228"/>
    </location>
</feature>
<dbReference type="PROSITE" id="PS51782">
    <property type="entry name" value="LYSM"/>
    <property type="match status" value="1"/>
</dbReference>
<keyword evidence="1" id="KW-0732">Signal</keyword>
<dbReference type="Proteomes" id="UP001457282">
    <property type="component" value="Unassembled WGS sequence"/>
</dbReference>
<dbReference type="InterPro" id="IPR056563">
    <property type="entry name" value="LysM3_LYK4_5"/>
</dbReference>
<dbReference type="Pfam" id="PF23472">
    <property type="entry name" value="LysM2_CERK1_LYK3_4_5"/>
    <property type="match status" value="1"/>
</dbReference>
<dbReference type="InterPro" id="IPR052611">
    <property type="entry name" value="Plant_RLK_LysM"/>
</dbReference>
<dbReference type="CDD" id="cd00118">
    <property type="entry name" value="LysM"/>
    <property type="match status" value="1"/>
</dbReference>
<accession>A0AAW1WUQ2</accession>
<proteinExistence type="predicted"/>
<evidence type="ECO:0000256" key="1">
    <source>
        <dbReference type="SAM" id="SignalP"/>
    </source>
</evidence>
<dbReference type="SUPFAM" id="SSF54106">
    <property type="entry name" value="LysM domain"/>
    <property type="match status" value="1"/>
</dbReference>
<dbReference type="EMBL" id="JBEDUW010000005">
    <property type="protein sequence ID" value="KAK9928550.1"/>
    <property type="molecule type" value="Genomic_DNA"/>
</dbReference>
<evidence type="ECO:0000313" key="3">
    <source>
        <dbReference type="EMBL" id="KAK9928550.1"/>
    </source>
</evidence>
<protein>
    <recommendedName>
        <fullName evidence="2">LysM domain-containing protein</fullName>
    </recommendedName>
</protein>
<dbReference type="Pfam" id="PF23473">
    <property type="entry name" value="LysM3_LYK4_5"/>
    <property type="match status" value="1"/>
</dbReference>
<dbReference type="PANTHER" id="PTHR45927">
    <property type="entry name" value="LYSM-DOMAIN RECEPTOR-LIKE KINASE-RELATED"/>
    <property type="match status" value="1"/>
</dbReference>
<comment type="caution">
    <text evidence="3">The sequence shown here is derived from an EMBL/GenBank/DDBJ whole genome shotgun (WGS) entry which is preliminary data.</text>
</comment>
<dbReference type="Gene3D" id="3.10.350.10">
    <property type="entry name" value="LysM domain"/>
    <property type="match status" value="1"/>
</dbReference>
<evidence type="ECO:0000259" key="2">
    <source>
        <dbReference type="PROSITE" id="PS51782"/>
    </source>
</evidence>
<dbReference type="Pfam" id="PF23446">
    <property type="entry name" value="LysM1_NFP_LYK"/>
    <property type="match status" value="1"/>
</dbReference>
<name>A0AAW1WUQ2_RUBAR</name>
<dbReference type="SMART" id="SM00257">
    <property type="entry name" value="LysM"/>
    <property type="match status" value="3"/>
</dbReference>
<feature type="chain" id="PRO_5043800006" description="LysM domain-containing protein" evidence="1">
    <location>
        <begin position="22"/>
        <end position="259"/>
    </location>
</feature>
<gene>
    <name evidence="3" type="ORF">M0R45_025680</name>
</gene>
<dbReference type="InterPro" id="IPR056562">
    <property type="entry name" value="LysM2_CERK1_LYK3_4_5"/>
</dbReference>